<reference evidence="1" key="1">
    <citation type="journal article" date="2021" name="PeerJ">
        <title>Extensive microbial diversity within the chicken gut microbiome revealed by metagenomics and culture.</title>
        <authorList>
            <person name="Gilroy R."/>
            <person name="Ravi A."/>
            <person name="Getino M."/>
            <person name="Pursley I."/>
            <person name="Horton D.L."/>
            <person name="Alikhan N.F."/>
            <person name="Baker D."/>
            <person name="Gharbi K."/>
            <person name="Hall N."/>
            <person name="Watson M."/>
            <person name="Adriaenssens E.M."/>
            <person name="Foster-Nyarko E."/>
            <person name="Jarju S."/>
            <person name="Secka A."/>
            <person name="Antonio M."/>
            <person name="Oren A."/>
            <person name="Chaudhuri R.R."/>
            <person name="La Ragione R."/>
            <person name="Hildebrand F."/>
            <person name="Pallen M.J."/>
        </authorList>
    </citation>
    <scope>NUCLEOTIDE SEQUENCE</scope>
    <source>
        <strain evidence="1">ChiGjej6B6-14162</strain>
    </source>
</reference>
<evidence type="ECO:0000313" key="2">
    <source>
        <dbReference type="Proteomes" id="UP000886740"/>
    </source>
</evidence>
<sequence length="135" mass="15968">MENMVRVMVLLVSLFLLASCDKPERQLEGKWLLKEVEENGVVTPVDTVWYNFQTSLFQYQIYDRASDTYQVCYGYKVMNDEHSLDLELTFDYEGVRDFLPLTDWDSAKRHFEIESLTGKELRLSGDGKRYHFSKF</sequence>
<dbReference type="Proteomes" id="UP000886740">
    <property type="component" value="Unassembled WGS sequence"/>
</dbReference>
<dbReference type="AlphaFoldDB" id="A0A9D1X7H7"/>
<name>A0A9D1X7H7_9BACT</name>
<proteinExistence type="predicted"/>
<dbReference type="Gene3D" id="2.40.128.280">
    <property type="match status" value="1"/>
</dbReference>
<reference evidence="1" key="2">
    <citation type="submission" date="2021-04" db="EMBL/GenBank/DDBJ databases">
        <authorList>
            <person name="Gilroy R."/>
        </authorList>
    </citation>
    <scope>NUCLEOTIDE SEQUENCE</scope>
    <source>
        <strain evidence="1">ChiGjej6B6-14162</strain>
    </source>
</reference>
<evidence type="ECO:0000313" key="1">
    <source>
        <dbReference type="EMBL" id="HIX73936.1"/>
    </source>
</evidence>
<organism evidence="1 2">
    <name type="scientific">Candidatus Parabacteroides intestinipullorum</name>
    <dbReference type="NCBI Taxonomy" id="2838723"/>
    <lineage>
        <taxon>Bacteria</taxon>
        <taxon>Pseudomonadati</taxon>
        <taxon>Bacteroidota</taxon>
        <taxon>Bacteroidia</taxon>
        <taxon>Bacteroidales</taxon>
        <taxon>Tannerellaceae</taxon>
        <taxon>Parabacteroides</taxon>
    </lineage>
</organism>
<dbReference type="PROSITE" id="PS51257">
    <property type="entry name" value="PROKAR_LIPOPROTEIN"/>
    <property type="match status" value="1"/>
</dbReference>
<accession>A0A9D1X7H7</accession>
<protein>
    <submittedName>
        <fullName evidence="1">Lipocalin-like domain-containing protein</fullName>
    </submittedName>
</protein>
<dbReference type="EMBL" id="DXEL01000024">
    <property type="protein sequence ID" value="HIX73936.1"/>
    <property type="molecule type" value="Genomic_DNA"/>
</dbReference>
<gene>
    <name evidence="1" type="ORF">H9977_02675</name>
</gene>
<comment type="caution">
    <text evidence="1">The sequence shown here is derived from an EMBL/GenBank/DDBJ whole genome shotgun (WGS) entry which is preliminary data.</text>
</comment>